<dbReference type="EMBL" id="CAMGZC010000474">
    <property type="protein sequence ID" value="CAI0647813.1"/>
    <property type="molecule type" value="Genomic_DNA"/>
</dbReference>
<name>A0A9W4RSK3_9PEZI</name>
<keyword evidence="2" id="KW-0732">Signal</keyword>
<sequence length="275" mass="29991">MHTPTLLLLVCLAISLSPKSVFASAVRDNTSPSPAFSAPFLQITPAPDPSHASRRLHLLKARQGPPRSPDGKTGFIGWYTFSDAWVSATCPSDDYFAADETYGVCCPRNTPYCDLATVCGGANNNFAVGPSGQADCGPTKTCDTITVLQTKGSDDARRIIFCIAKSDQYVLPMTWYRVTFPLLEATVTVTESTTVTAIIQGGSSARGSDGSVHTPPYVRENDGIYGSWSKVILRGERSELLRAKRCNRKGRGFSKESKHKSFTKQKRQYSKQLHN</sequence>
<evidence type="ECO:0000256" key="1">
    <source>
        <dbReference type="SAM" id="MobiDB-lite"/>
    </source>
</evidence>
<keyword evidence="4" id="KW-1185">Reference proteome</keyword>
<feature type="signal peptide" evidence="2">
    <location>
        <begin position="1"/>
        <end position="23"/>
    </location>
</feature>
<feature type="chain" id="PRO_5040762756" evidence="2">
    <location>
        <begin position="24"/>
        <end position="275"/>
    </location>
</feature>
<evidence type="ECO:0000256" key="2">
    <source>
        <dbReference type="SAM" id="SignalP"/>
    </source>
</evidence>
<gene>
    <name evidence="3" type="ORF">CGXH109_LOCUS69312</name>
</gene>
<organism evidence="3 4">
    <name type="scientific">Colletotrichum noveboracense</name>
    <dbReference type="NCBI Taxonomy" id="2664923"/>
    <lineage>
        <taxon>Eukaryota</taxon>
        <taxon>Fungi</taxon>
        <taxon>Dikarya</taxon>
        <taxon>Ascomycota</taxon>
        <taxon>Pezizomycotina</taxon>
        <taxon>Sordariomycetes</taxon>
        <taxon>Hypocreomycetidae</taxon>
        <taxon>Glomerellales</taxon>
        <taxon>Glomerellaceae</taxon>
        <taxon>Colletotrichum</taxon>
        <taxon>Colletotrichum gloeosporioides species complex</taxon>
    </lineage>
</organism>
<protein>
    <submittedName>
        <fullName evidence="3">Uncharacterized protein</fullName>
    </submittedName>
</protein>
<comment type="caution">
    <text evidence="3">The sequence shown here is derived from an EMBL/GenBank/DDBJ whole genome shotgun (WGS) entry which is preliminary data.</text>
</comment>
<dbReference type="AlphaFoldDB" id="A0A9W4RSK3"/>
<proteinExistence type="predicted"/>
<accession>A0A9W4RSK3</accession>
<reference evidence="3" key="1">
    <citation type="submission" date="2022-08" db="EMBL/GenBank/DDBJ databases">
        <authorList>
            <person name="Giroux E."/>
            <person name="Giroux E."/>
        </authorList>
    </citation>
    <scope>NUCLEOTIDE SEQUENCE</scope>
    <source>
        <strain evidence="3">H1091258</strain>
    </source>
</reference>
<evidence type="ECO:0000313" key="4">
    <source>
        <dbReference type="Proteomes" id="UP001152533"/>
    </source>
</evidence>
<evidence type="ECO:0000313" key="3">
    <source>
        <dbReference type="EMBL" id="CAI0647813.1"/>
    </source>
</evidence>
<dbReference type="Proteomes" id="UP001152533">
    <property type="component" value="Unassembled WGS sequence"/>
</dbReference>
<feature type="region of interest" description="Disordered" evidence="1">
    <location>
        <begin position="249"/>
        <end position="275"/>
    </location>
</feature>